<keyword evidence="1" id="KW-0472">Membrane</keyword>
<evidence type="ECO:0000256" key="1">
    <source>
        <dbReference type="SAM" id="Phobius"/>
    </source>
</evidence>
<keyword evidence="3" id="KW-1185">Reference proteome</keyword>
<keyword evidence="1" id="KW-1133">Transmembrane helix</keyword>
<keyword evidence="1" id="KW-0812">Transmembrane</keyword>
<sequence>MIINWELVGLVLSIIFGVVGVVWVIIGIWFYRLFTKYEKRDAERMKRQEQIRNRRENWW</sequence>
<proteinExistence type="predicted"/>
<accession>A0A2K9VAQ0</accession>
<dbReference type="EMBL" id="MG770379">
    <property type="protein sequence ID" value="AUV59292.1"/>
    <property type="molecule type" value="Genomic_DNA"/>
</dbReference>
<gene>
    <name evidence="2" type="ORF">kps110_176</name>
</gene>
<evidence type="ECO:0000313" key="2">
    <source>
        <dbReference type="EMBL" id="AUV59292.1"/>
    </source>
</evidence>
<organism evidence="2 3">
    <name type="scientific">Klebsiella phage vB_KpnM_KpS110</name>
    <dbReference type="NCBI Taxonomy" id="2079262"/>
    <lineage>
        <taxon>Viruses</taxon>
        <taxon>Duplodnaviria</taxon>
        <taxon>Heunggongvirae</taxon>
        <taxon>Uroviricota</taxon>
        <taxon>Caudoviricetes</taxon>
        <taxon>Pantevenvirales</taxon>
        <taxon>Ackermannviridae</taxon>
        <taxon>Taipeivirus</taxon>
        <taxon>Taipeivirus KpS110</taxon>
    </lineage>
</organism>
<evidence type="ECO:0000313" key="3">
    <source>
        <dbReference type="Proteomes" id="UP000241603"/>
    </source>
</evidence>
<protein>
    <submittedName>
        <fullName evidence="2">Uncharacterized protein</fullName>
    </submittedName>
</protein>
<dbReference type="Proteomes" id="UP000241603">
    <property type="component" value="Segment"/>
</dbReference>
<reference evidence="2 3" key="1">
    <citation type="submission" date="2018-01" db="EMBL/GenBank/DDBJ databases">
        <title>Complete genome of Klebsiella pneumoniae bacteriophage vB_KpnM_KpS110.</title>
        <authorList>
            <person name="Verevkin V.V."/>
            <person name="Solovieva E.V."/>
            <person name="Krasilnikova V.M."/>
            <person name="Kislichkina A.A."/>
            <person name="Volozhantsev N.V."/>
        </authorList>
    </citation>
    <scope>NUCLEOTIDE SEQUENCE [LARGE SCALE GENOMIC DNA]</scope>
</reference>
<feature type="transmembrane region" description="Helical" evidence="1">
    <location>
        <begin position="12"/>
        <end position="34"/>
    </location>
</feature>
<name>A0A2K9VAQ0_9CAUD</name>